<dbReference type="Pfam" id="PF03380">
    <property type="entry name" value="DUF282"/>
    <property type="match status" value="2"/>
</dbReference>
<comment type="caution">
    <text evidence="1">The sequence shown here is derived from an EMBL/GenBank/DDBJ whole genome shotgun (WGS) entry which is preliminary data.</text>
</comment>
<dbReference type="AlphaFoldDB" id="A0A2G5V583"/>
<dbReference type="OrthoDB" id="5789930at2759"/>
<evidence type="ECO:0008006" key="3">
    <source>
        <dbReference type="Google" id="ProtNLM"/>
    </source>
</evidence>
<keyword evidence="2" id="KW-1185">Reference proteome</keyword>
<name>A0A2G5V583_9PELO</name>
<dbReference type="EMBL" id="PDUG01000002">
    <property type="protein sequence ID" value="PIC46945.1"/>
    <property type="molecule type" value="Genomic_DNA"/>
</dbReference>
<proteinExistence type="predicted"/>
<sequence length="306" mass="32868">MYFLIFWKSLEPCIPTQNVGTTSIQEVIRLSQAGVQLTPQQAAAVAAYLATTETTTILTTDTTTTIETTTTTTVTTTTTTVTTTTPYPCVSCTPIYSSTCQGLNMPSPSMYCLTAAEVPVSYTLGGCSTCGIPLDSCHLIKNKMFQLIVVLYFSMIKVLDSCIPTQNIETTTTTTTVATTTTTAFACSTCTNIYNTGCQGTGLPSASNWCVKEEDVPVQYSVETASFYVDYEFLTDEMACTTTLSCPSGTHSVFLVSGYGEEEGENYGLDPTTLYCPESGTSAGRWTSYLNGHEANGITQMTCKNN</sequence>
<dbReference type="InterPro" id="IPR005044">
    <property type="entry name" value="DUF282_CAE_spp"/>
</dbReference>
<reference evidence="2" key="1">
    <citation type="submission" date="2017-10" db="EMBL/GenBank/DDBJ databases">
        <title>Rapid genome shrinkage in a self-fertile nematode reveals novel sperm competition proteins.</title>
        <authorList>
            <person name="Yin D."/>
            <person name="Schwarz E.M."/>
            <person name="Thomas C.G."/>
            <person name="Felde R.L."/>
            <person name="Korf I.F."/>
            <person name="Cutter A.D."/>
            <person name="Schartner C.M."/>
            <person name="Ralston E.J."/>
            <person name="Meyer B.J."/>
            <person name="Haag E.S."/>
        </authorList>
    </citation>
    <scope>NUCLEOTIDE SEQUENCE [LARGE SCALE GENOMIC DNA]</scope>
    <source>
        <strain evidence="2">JU1422</strain>
    </source>
</reference>
<gene>
    <name evidence="1" type="primary">Cnig_chr_II.g6460</name>
    <name evidence="1" type="ORF">B9Z55_006460</name>
</gene>
<dbReference type="PANTHER" id="PTHR47921:SF4">
    <property type="entry name" value="C6 DOMAIN-CONTAINING PROTEIN-RELATED"/>
    <property type="match status" value="1"/>
</dbReference>
<protein>
    <recommendedName>
        <fullName evidence="3">C6 domain-containing protein</fullName>
    </recommendedName>
</protein>
<dbReference type="PANTHER" id="PTHR47921">
    <property type="entry name" value="PROTEIN CBG14847-RELATED"/>
    <property type="match status" value="1"/>
</dbReference>
<evidence type="ECO:0000313" key="2">
    <source>
        <dbReference type="Proteomes" id="UP000230233"/>
    </source>
</evidence>
<organism evidence="1 2">
    <name type="scientific">Caenorhabditis nigoni</name>
    <dbReference type="NCBI Taxonomy" id="1611254"/>
    <lineage>
        <taxon>Eukaryota</taxon>
        <taxon>Metazoa</taxon>
        <taxon>Ecdysozoa</taxon>
        <taxon>Nematoda</taxon>
        <taxon>Chromadorea</taxon>
        <taxon>Rhabditida</taxon>
        <taxon>Rhabditina</taxon>
        <taxon>Rhabditomorpha</taxon>
        <taxon>Rhabditoidea</taxon>
        <taxon>Rhabditidae</taxon>
        <taxon>Peloderinae</taxon>
        <taxon>Caenorhabditis</taxon>
    </lineage>
</organism>
<accession>A0A2G5V583</accession>
<evidence type="ECO:0000313" key="1">
    <source>
        <dbReference type="EMBL" id="PIC46945.1"/>
    </source>
</evidence>
<dbReference type="Proteomes" id="UP000230233">
    <property type="component" value="Chromosome II"/>
</dbReference>